<gene>
    <name evidence="6" type="ORF">HL667_09970</name>
</gene>
<evidence type="ECO:0000256" key="2">
    <source>
        <dbReference type="ARBA" id="ARBA00023015"/>
    </source>
</evidence>
<keyword evidence="2" id="KW-0805">Transcription regulation</keyword>
<dbReference type="InterPro" id="IPR011006">
    <property type="entry name" value="CheY-like_superfamily"/>
</dbReference>
<dbReference type="EMBL" id="JABFDN010000002">
    <property type="protein sequence ID" value="NPU65321.1"/>
    <property type="molecule type" value="Genomic_DNA"/>
</dbReference>
<comment type="caution">
    <text evidence="6">The sequence shown here is derived from an EMBL/GenBank/DDBJ whole genome shotgun (WGS) entry which is preliminary data.</text>
</comment>
<name>A0ABX2CAQ1_9BRAD</name>
<evidence type="ECO:0000256" key="4">
    <source>
        <dbReference type="PROSITE-ProRule" id="PRU00169"/>
    </source>
</evidence>
<keyword evidence="1 4" id="KW-0597">Phosphoprotein</keyword>
<sequence length="120" mass="12890">MRAAEQTHVLIVEDDPLIGFDLAVELEAAGFVVIGVAPTVDKALYLLERHHCDLAVLDVNLGQETSAPIARALIAADVPFVAVTGYSVDQCPEEFAAAPLLSKPFQTSRLVAALKRQLPR</sequence>
<dbReference type="PANTHER" id="PTHR44591:SF3">
    <property type="entry name" value="RESPONSE REGULATORY DOMAIN-CONTAINING PROTEIN"/>
    <property type="match status" value="1"/>
</dbReference>
<accession>A0ABX2CAQ1</accession>
<evidence type="ECO:0000259" key="5">
    <source>
        <dbReference type="PROSITE" id="PS50110"/>
    </source>
</evidence>
<organism evidence="6 7">
    <name type="scientific">Bradyrhizobium aeschynomenes</name>
    <dbReference type="NCBI Taxonomy" id="2734909"/>
    <lineage>
        <taxon>Bacteria</taxon>
        <taxon>Pseudomonadati</taxon>
        <taxon>Pseudomonadota</taxon>
        <taxon>Alphaproteobacteria</taxon>
        <taxon>Hyphomicrobiales</taxon>
        <taxon>Nitrobacteraceae</taxon>
        <taxon>Bradyrhizobium</taxon>
    </lineage>
</organism>
<evidence type="ECO:0000256" key="3">
    <source>
        <dbReference type="ARBA" id="ARBA00023163"/>
    </source>
</evidence>
<dbReference type="PROSITE" id="PS50110">
    <property type="entry name" value="RESPONSE_REGULATORY"/>
    <property type="match status" value="1"/>
</dbReference>
<dbReference type="Pfam" id="PF00072">
    <property type="entry name" value="Response_reg"/>
    <property type="match status" value="1"/>
</dbReference>
<keyword evidence="3" id="KW-0804">Transcription</keyword>
<dbReference type="SUPFAM" id="SSF52172">
    <property type="entry name" value="CheY-like"/>
    <property type="match status" value="1"/>
</dbReference>
<dbReference type="PANTHER" id="PTHR44591">
    <property type="entry name" value="STRESS RESPONSE REGULATOR PROTEIN 1"/>
    <property type="match status" value="1"/>
</dbReference>
<evidence type="ECO:0000256" key="1">
    <source>
        <dbReference type="ARBA" id="ARBA00022553"/>
    </source>
</evidence>
<dbReference type="Gene3D" id="3.40.50.2300">
    <property type="match status" value="1"/>
</dbReference>
<proteinExistence type="predicted"/>
<feature type="domain" description="Response regulatory" evidence="5">
    <location>
        <begin position="8"/>
        <end position="118"/>
    </location>
</feature>
<evidence type="ECO:0000313" key="6">
    <source>
        <dbReference type="EMBL" id="NPU65321.1"/>
    </source>
</evidence>
<dbReference type="InterPro" id="IPR050595">
    <property type="entry name" value="Bact_response_regulator"/>
</dbReference>
<dbReference type="InterPro" id="IPR001789">
    <property type="entry name" value="Sig_transdc_resp-reg_receiver"/>
</dbReference>
<feature type="modified residue" description="4-aspartylphosphate" evidence="4">
    <location>
        <position position="58"/>
    </location>
</feature>
<dbReference type="SMART" id="SM00448">
    <property type="entry name" value="REC"/>
    <property type="match status" value="1"/>
</dbReference>
<dbReference type="Proteomes" id="UP000886476">
    <property type="component" value="Unassembled WGS sequence"/>
</dbReference>
<evidence type="ECO:0000313" key="7">
    <source>
        <dbReference type="Proteomes" id="UP000886476"/>
    </source>
</evidence>
<protein>
    <submittedName>
        <fullName evidence="6">Response regulator</fullName>
    </submittedName>
</protein>
<dbReference type="RefSeq" id="WP_172110367.1">
    <property type="nucleotide sequence ID" value="NZ_JABFDM010000004.1"/>
</dbReference>
<reference evidence="6" key="1">
    <citation type="submission" date="2020-05" db="EMBL/GenBank/DDBJ databases">
        <title>Nod-independent and nitrogen-fixing Bradyrhizobium aeschynomene sp. nov. isolated from nodules of Aeschynomene indica.</title>
        <authorList>
            <person name="Zhang Z."/>
        </authorList>
    </citation>
    <scope>NUCLEOTIDE SEQUENCE</scope>
    <source>
        <strain evidence="6">83012</strain>
    </source>
</reference>
<keyword evidence="7" id="KW-1185">Reference proteome</keyword>